<protein>
    <submittedName>
        <fullName evidence="1">Short chain dehydrogenase</fullName>
    </submittedName>
</protein>
<dbReference type="Gene3D" id="3.40.50.720">
    <property type="entry name" value="NAD(P)-binding Rossmann-like Domain"/>
    <property type="match status" value="1"/>
</dbReference>
<sequence length="245" mass="27652">MISFNYLRNAKFPSEKIHVAISGANGALGQALLRHFYHAGACVIGLTTSSNIKLLDSSNDVIPIKWIVWKCGEEQKLAPLLQEIDLLIINHGVNNYQKSCSDTVNTFININAISPLRLLNLGIKQLDYYQEIWINTSEAEIQPAFSPLYEISKRLIGQLTSFHRYSIYTSQGLRIRKLILGPFKSTLNPIGIMTPDFVAGQIIYQAQMGIGLIIVTPNPLTYILAPIVEFIRWLYCKCLTERLRI</sequence>
<reference evidence="1" key="1">
    <citation type="journal article" date="2017" name="Protist">
        <title>Diversity of the Photosynthetic Paulinella Species, with the Description of Paulinella micropora sp. nov. and the Chromatophore Genome Sequence for strain KR01.</title>
        <authorList>
            <person name="Lhee D."/>
            <person name="Yang E.C."/>
            <person name="Kim J.I."/>
            <person name="Nakayama T."/>
            <person name="Zuccarello G."/>
            <person name="Andersen R.A."/>
            <person name="Yoon H.S."/>
        </authorList>
    </citation>
    <scope>NUCLEOTIDE SEQUENCE</scope>
    <source>
        <strain evidence="2">FK01</strain>
        <strain evidence="1">KR01</strain>
    </source>
</reference>
<dbReference type="EMBL" id="KX897545">
    <property type="protein sequence ID" value="APP87827.1"/>
    <property type="molecule type" value="Genomic_DNA"/>
</dbReference>
<dbReference type="AlphaFoldDB" id="A0A1L5YAU6"/>
<accession>A0A1L5YAU6</accession>
<organism evidence="1">
    <name type="scientific">Paulinella micropora</name>
    <dbReference type="NCBI Taxonomy" id="1928728"/>
    <lineage>
        <taxon>Eukaryota</taxon>
        <taxon>Sar</taxon>
        <taxon>Rhizaria</taxon>
        <taxon>Cercozoa</taxon>
        <taxon>Imbricatea</taxon>
        <taxon>Silicofilosea</taxon>
        <taxon>Euglyphida</taxon>
        <taxon>Paulinellidae</taxon>
        <taxon>Paulinella</taxon>
    </lineage>
</organism>
<dbReference type="NCBIfam" id="NF009035">
    <property type="entry name" value="PRK12367.1"/>
    <property type="match status" value="1"/>
</dbReference>
<name>A0A1L5YAU6_9EUKA</name>
<dbReference type="EMBL" id="KY124271">
    <property type="protein sequence ID" value="AQX44594.1"/>
    <property type="molecule type" value="Genomic_DNA"/>
</dbReference>
<keyword evidence="1" id="KW-0934">Plastid</keyword>
<keyword evidence="4" id="KW-1185">Reference proteome</keyword>
<dbReference type="InterPro" id="IPR036291">
    <property type="entry name" value="NAD(P)-bd_dom_sf"/>
</dbReference>
<geneLocation type="plastid" evidence="1"/>
<dbReference type="EMBL" id="LC490351">
    <property type="protein sequence ID" value="BBL86672.1"/>
    <property type="molecule type" value="Genomic_DNA"/>
</dbReference>
<proteinExistence type="predicted"/>
<dbReference type="SUPFAM" id="SSF51735">
    <property type="entry name" value="NAD(P)-binding Rossmann-fold domains"/>
    <property type="match status" value="1"/>
</dbReference>
<evidence type="ECO:0000313" key="2">
    <source>
        <dbReference type="EMBL" id="AQX44594.1"/>
    </source>
</evidence>
<evidence type="ECO:0000313" key="3">
    <source>
        <dbReference type="EMBL" id="BBL86672.1"/>
    </source>
</evidence>
<gene>
    <name evidence="3" type="primary">MYN1_Chr_847</name>
    <name evidence="1" type="ORF">PCKR_019</name>
    <name evidence="2" type="ORF">PFK_019</name>
    <name evidence="3" type="ORF">PMYN1_Chma868</name>
</gene>
<reference evidence="3 4" key="2">
    <citation type="submission" date="2019-06" db="EMBL/GenBank/DDBJ databases">
        <title>A hidden player of endosymbiotic evolution: DNA virus triggered massive gene transfer.</title>
        <authorList>
            <person name="Matsuo M."/>
            <person name="Katahata A."/>
            <person name="Tachikawa M."/>
            <person name="Minakuchi Y."/>
            <person name="Noguchi H."/>
            <person name="Toyoda A."/>
            <person name="Fujiyama A."/>
            <person name="Suzuki Y."/>
            <person name="Satoh S."/>
            <person name="Nakayama T."/>
            <person name="Kamikawa R."/>
            <person name="Nomura M."/>
            <person name="Inagaki Y."/>
            <person name="Ishida K."/>
            <person name="Obokata J."/>
        </authorList>
    </citation>
    <scope>NUCLEOTIDE SEQUENCE [LARGE SCALE GENOMIC DNA]</scope>
    <source>
        <strain evidence="3 4">MYN1</strain>
    </source>
</reference>
<evidence type="ECO:0000313" key="1">
    <source>
        <dbReference type="EMBL" id="APP87827.1"/>
    </source>
</evidence>
<dbReference type="Proteomes" id="UP000503178">
    <property type="component" value="Chromatophore Pltd"/>
</dbReference>
<evidence type="ECO:0000313" key="4">
    <source>
        <dbReference type="Proteomes" id="UP000503178"/>
    </source>
</evidence>